<dbReference type="PROSITE" id="PS50191">
    <property type="entry name" value="CRAL_TRIO"/>
    <property type="match status" value="1"/>
</dbReference>
<dbReference type="Proteomes" id="UP000054558">
    <property type="component" value="Unassembled WGS sequence"/>
</dbReference>
<reference evidence="3 4" key="1">
    <citation type="journal article" date="2014" name="Nat. Commun.">
        <title>Klebsormidium flaccidum genome reveals primary factors for plant terrestrial adaptation.</title>
        <authorList>
            <person name="Hori K."/>
            <person name="Maruyama F."/>
            <person name="Fujisawa T."/>
            <person name="Togashi T."/>
            <person name="Yamamoto N."/>
            <person name="Seo M."/>
            <person name="Sato S."/>
            <person name="Yamada T."/>
            <person name="Mori H."/>
            <person name="Tajima N."/>
            <person name="Moriyama T."/>
            <person name="Ikeuchi M."/>
            <person name="Watanabe M."/>
            <person name="Wada H."/>
            <person name="Kobayashi K."/>
            <person name="Saito M."/>
            <person name="Masuda T."/>
            <person name="Sasaki-Sekimoto Y."/>
            <person name="Mashiguchi K."/>
            <person name="Awai K."/>
            <person name="Shimojima M."/>
            <person name="Masuda S."/>
            <person name="Iwai M."/>
            <person name="Nobusawa T."/>
            <person name="Narise T."/>
            <person name="Kondo S."/>
            <person name="Saito H."/>
            <person name="Sato R."/>
            <person name="Murakawa M."/>
            <person name="Ihara Y."/>
            <person name="Oshima-Yamada Y."/>
            <person name="Ohtaka K."/>
            <person name="Satoh M."/>
            <person name="Sonobe K."/>
            <person name="Ishii M."/>
            <person name="Ohtani R."/>
            <person name="Kanamori-Sato M."/>
            <person name="Honoki R."/>
            <person name="Miyazaki D."/>
            <person name="Mochizuki H."/>
            <person name="Umetsu J."/>
            <person name="Higashi K."/>
            <person name="Shibata D."/>
            <person name="Kamiya Y."/>
            <person name="Sato N."/>
            <person name="Nakamura Y."/>
            <person name="Tabata S."/>
            <person name="Ida S."/>
            <person name="Kurokawa K."/>
            <person name="Ohta H."/>
        </authorList>
    </citation>
    <scope>NUCLEOTIDE SEQUENCE [LARGE SCALE GENOMIC DNA]</scope>
    <source>
        <strain evidence="3 4">NIES-2285</strain>
    </source>
</reference>
<dbReference type="Pfam" id="PF13716">
    <property type="entry name" value="CRAL_TRIO_2"/>
    <property type="match status" value="1"/>
</dbReference>
<feature type="region of interest" description="Disordered" evidence="1">
    <location>
        <begin position="40"/>
        <end position="132"/>
    </location>
</feature>
<proteinExistence type="predicted"/>
<evidence type="ECO:0000313" key="4">
    <source>
        <dbReference type="Proteomes" id="UP000054558"/>
    </source>
</evidence>
<name>A0A1Y1I814_KLENI</name>
<feature type="region of interest" description="Disordered" evidence="1">
    <location>
        <begin position="1"/>
        <end position="28"/>
    </location>
</feature>
<dbReference type="OMA" id="VNATWIM"/>
<gene>
    <name evidence="3" type="ORF">KFL_002080030</name>
</gene>
<evidence type="ECO:0000259" key="2">
    <source>
        <dbReference type="PROSITE" id="PS50191"/>
    </source>
</evidence>
<dbReference type="InterPro" id="IPR001251">
    <property type="entry name" value="CRAL-TRIO_dom"/>
</dbReference>
<dbReference type="OrthoDB" id="6077599at2759"/>
<sequence length="327" mass="35921">MPPHDSSEVMSTPDFAAPADVLKGEERKEADALDDLTHVIEEANLSSPVARETAHEGPSQDPESKPAADSDTADEAQQYASHVRNASEDYSESLRDAVLREPGKSSIIEDESTIVSKAGEGSPPPSYEEATKESLLTLSGNDAMGRPIVLIDASQAPPPNERSAALKKLIEKLEPIVTGGPYVLVFALSPKYTAANHKQQIPTLWLLKAYRKLPRPYKKNVQKIVFIHPSLVLKAAFKFLTPLLSPKVHRKIVKVNRLSDLPVLTNSEIFLDQLKLAEHVFEYDRRQSSLSKTQSLTITGPEVALSTVNERDDTEAEHQDPPVVVVK</sequence>
<dbReference type="PANTHER" id="PTHR48411:SF1">
    <property type="entry name" value="OS01G0948300 PROTEIN"/>
    <property type="match status" value="1"/>
</dbReference>
<dbReference type="PANTHER" id="PTHR48411">
    <property type="entry name" value="OS01G0948300 PROTEIN"/>
    <property type="match status" value="1"/>
</dbReference>
<dbReference type="AlphaFoldDB" id="A0A1Y1I814"/>
<evidence type="ECO:0000313" key="3">
    <source>
        <dbReference type="EMBL" id="GAQ84826.1"/>
    </source>
</evidence>
<dbReference type="CDD" id="cd00170">
    <property type="entry name" value="SEC14"/>
    <property type="match status" value="1"/>
</dbReference>
<dbReference type="InterPro" id="IPR036865">
    <property type="entry name" value="CRAL-TRIO_dom_sf"/>
</dbReference>
<protein>
    <recommendedName>
        <fullName evidence="2">CRAL-TRIO domain-containing protein</fullName>
    </recommendedName>
</protein>
<dbReference type="STRING" id="105231.A0A1Y1I814"/>
<accession>A0A1Y1I814</accession>
<feature type="compositionally biased region" description="Basic and acidic residues" evidence="1">
    <location>
        <begin position="92"/>
        <end position="103"/>
    </location>
</feature>
<dbReference type="Gene3D" id="3.40.525.10">
    <property type="entry name" value="CRAL-TRIO lipid binding domain"/>
    <property type="match status" value="1"/>
</dbReference>
<dbReference type="EMBL" id="DF237157">
    <property type="protein sequence ID" value="GAQ84826.1"/>
    <property type="molecule type" value="Genomic_DNA"/>
</dbReference>
<keyword evidence="4" id="KW-1185">Reference proteome</keyword>
<dbReference type="SUPFAM" id="SSF52087">
    <property type="entry name" value="CRAL/TRIO domain"/>
    <property type="match status" value="1"/>
</dbReference>
<organism evidence="3 4">
    <name type="scientific">Klebsormidium nitens</name>
    <name type="common">Green alga</name>
    <name type="synonym">Ulothrix nitens</name>
    <dbReference type="NCBI Taxonomy" id="105231"/>
    <lineage>
        <taxon>Eukaryota</taxon>
        <taxon>Viridiplantae</taxon>
        <taxon>Streptophyta</taxon>
        <taxon>Klebsormidiophyceae</taxon>
        <taxon>Klebsormidiales</taxon>
        <taxon>Klebsormidiaceae</taxon>
        <taxon>Klebsormidium</taxon>
    </lineage>
</organism>
<evidence type="ECO:0000256" key="1">
    <source>
        <dbReference type="SAM" id="MobiDB-lite"/>
    </source>
</evidence>
<feature type="domain" description="CRAL-TRIO" evidence="2">
    <location>
        <begin position="123"/>
        <end position="280"/>
    </location>
</feature>